<dbReference type="InParanoid" id="G0MFP5"/>
<dbReference type="STRING" id="135651.G0MFP5"/>
<dbReference type="EMBL" id="GL379792">
    <property type="protein sequence ID" value="EGT54245.1"/>
    <property type="molecule type" value="Genomic_DNA"/>
</dbReference>
<dbReference type="eggNOG" id="KOG1075">
    <property type="taxonomic scope" value="Eukaryota"/>
</dbReference>
<evidence type="ECO:0000313" key="1">
    <source>
        <dbReference type="EMBL" id="EGT54245.1"/>
    </source>
</evidence>
<keyword evidence="2" id="KW-1185">Reference proteome</keyword>
<dbReference type="Proteomes" id="UP000008068">
    <property type="component" value="Unassembled WGS sequence"/>
</dbReference>
<evidence type="ECO:0000313" key="2">
    <source>
        <dbReference type="Proteomes" id="UP000008068"/>
    </source>
</evidence>
<organism evidence="2">
    <name type="scientific">Caenorhabditis brenneri</name>
    <name type="common">Nematode worm</name>
    <dbReference type="NCBI Taxonomy" id="135651"/>
    <lineage>
        <taxon>Eukaryota</taxon>
        <taxon>Metazoa</taxon>
        <taxon>Ecdysozoa</taxon>
        <taxon>Nematoda</taxon>
        <taxon>Chromadorea</taxon>
        <taxon>Rhabditida</taxon>
        <taxon>Rhabditina</taxon>
        <taxon>Rhabditomorpha</taxon>
        <taxon>Rhabditoidea</taxon>
        <taxon>Rhabditidae</taxon>
        <taxon>Peloderinae</taxon>
        <taxon>Caenorhabditis</taxon>
    </lineage>
</organism>
<dbReference type="HOGENOM" id="CLU_098068_1_0_1"/>
<dbReference type="OrthoDB" id="5862411at2759"/>
<sequence length="282" mass="31432">MDPPNLVVAEPKAKRRLTDTIMEVDSPSTRYVAYEDYAKLYEHVVKVTNLVNELRINLIESAAAKLGAKIADTCEPLADLSPIGNPVMVAPIFIDNDPFPALSTPSSNQIAATALKSIKVVKKASTNQPIDTLSIAKEAAKLLDKATRAVIERMPDDKTDSSQDAKDLALLQKVAAKHSLPMPTKVHRHPCSSLHRPLKVQFDNSSDRDSFVHGFHRIKNSDADLTSLSTKPRARRDLTMPELETLRASRKFVYEENKKAGESKYIMFDINYRINNKPRPFA</sequence>
<gene>
    <name evidence="1" type="ORF">CAEBREN_31153</name>
</gene>
<reference evidence="2" key="1">
    <citation type="submission" date="2011-07" db="EMBL/GenBank/DDBJ databases">
        <authorList>
            <consortium name="Caenorhabditis brenneri Sequencing and Analysis Consortium"/>
            <person name="Wilson R.K."/>
        </authorList>
    </citation>
    <scope>NUCLEOTIDE SEQUENCE [LARGE SCALE GENOMIC DNA]</scope>
    <source>
        <strain evidence="2">PB2801</strain>
    </source>
</reference>
<protein>
    <submittedName>
        <fullName evidence="1">Uncharacterized protein</fullName>
    </submittedName>
</protein>
<proteinExistence type="predicted"/>
<name>G0MFP5_CAEBE</name>
<dbReference type="AlphaFoldDB" id="G0MFP5"/>
<accession>G0MFP5</accession>